<evidence type="ECO:0000256" key="7">
    <source>
        <dbReference type="ARBA" id="ARBA00023015"/>
    </source>
</evidence>
<feature type="region of interest" description="Disordered" evidence="12">
    <location>
        <begin position="147"/>
        <end position="173"/>
    </location>
</feature>
<dbReference type="InterPro" id="IPR040168">
    <property type="entry name" value="Not2/3/5"/>
</dbReference>
<evidence type="ECO:0000313" key="16">
    <source>
        <dbReference type="WBParaSite" id="PTRK_0000608900.1"/>
    </source>
</evidence>
<feature type="region of interest" description="Disordered" evidence="12">
    <location>
        <begin position="321"/>
        <end position="340"/>
    </location>
</feature>
<dbReference type="Pfam" id="PF04153">
    <property type="entry name" value="NOT2_3_5_C"/>
    <property type="match status" value="1"/>
</dbReference>
<dbReference type="Gene3D" id="2.30.30.1020">
    <property type="entry name" value="CCR4-NOT complex subunit 2/3/5, C-terminal domain"/>
    <property type="match status" value="1"/>
</dbReference>
<dbReference type="GO" id="GO:0005634">
    <property type="term" value="C:nucleus"/>
    <property type="evidence" value="ECO:0007669"/>
    <property type="project" value="UniProtKB-SubCell"/>
</dbReference>
<evidence type="ECO:0000256" key="10">
    <source>
        <dbReference type="PIRNR" id="PIRNR005290"/>
    </source>
</evidence>
<evidence type="ECO:0000313" key="15">
    <source>
        <dbReference type="Proteomes" id="UP000038045"/>
    </source>
</evidence>
<dbReference type="Proteomes" id="UP000038045">
    <property type="component" value="Unplaced"/>
</dbReference>
<evidence type="ECO:0000256" key="9">
    <source>
        <dbReference type="ARBA" id="ARBA00023242"/>
    </source>
</evidence>
<feature type="region of interest" description="Disordered" evidence="12">
    <location>
        <begin position="279"/>
        <end position="309"/>
    </location>
</feature>
<evidence type="ECO:0000259" key="14">
    <source>
        <dbReference type="Pfam" id="PF04153"/>
    </source>
</evidence>
<dbReference type="GO" id="GO:2000036">
    <property type="term" value="P:regulation of stem cell population maintenance"/>
    <property type="evidence" value="ECO:0007669"/>
    <property type="project" value="UniProtKB-ARBA"/>
</dbReference>
<organism evidence="15 16">
    <name type="scientific">Parastrongyloides trichosuri</name>
    <name type="common">Possum-specific nematode worm</name>
    <dbReference type="NCBI Taxonomy" id="131310"/>
    <lineage>
        <taxon>Eukaryota</taxon>
        <taxon>Metazoa</taxon>
        <taxon>Ecdysozoa</taxon>
        <taxon>Nematoda</taxon>
        <taxon>Chromadorea</taxon>
        <taxon>Rhabditida</taxon>
        <taxon>Tylenchina</taxon>
        <taxon>Panagrolaimomorpha</taxon>
        <taxon>Strongyloidoidea</taxon>
        <taxon>Strongyloididae</taxon>
        <taxon>Parastrongyloides</taxon>
    </lineage>
</organism>
<keyword evidence="5 10" id="KW-0678">Repressor</keyword>
<evidence type="ECO:0000256" key="2">
    <source>
        <dbReference type="ARBA" id="ARBA00004496"/>
    </source>
</evidence>
<dbReference type="Pfam" id="PF04065">
    <property type="entry name" value="Not3"/>
    <property type="match status" value="1"/>
</dbReference>
<feature type="domain" description="CCR4-Not complex component Not N-terminal" evidence="13">
    <location>
        <begin position="4"/>
        <end position="244"/>
    </location>
</feature>
<dbReference type="InterPro" id="IPR007282">
    <property type="entry name" value="NOT2/3/5_C"/>
</dbReference>
<evidence type="ECO:0000256" key="6">
    <source>
        <dbReference type="ARBA" id="ARBA00022553"/>
    </source>
</evidence>
<proteinExistence type="inferred from homology"/>
<dbReference type="STRING" id="131310.A0A0N4ZEJ0"/>
<dbReference type="AlphaFoldDB" id="A0A0N4ZEJ0"/>
<accession>A0A0N4ZEJ0</accession>
<dbReference type="GO" id="GO:0030015">
    <property type="term" value="C:CCR4-NOT core complex"/>
    <property type="evidence" value="ECO:0007669"/>
    <property type="project" value="UniProtKB-UniRule"/>
</dbReference>
<keyword evidence="6" id="KW-0597">Phosphoprotein</keyword>
<evidence type="ECO:0000256" key="3">
    <source>
        <dbReference type="ARBA" id="ARBA00007682"/>
    </source>
</evidence>
<name>A0A0N4ZEJ0_PARTI</name>
<evidence type="ECO:0000256" key="1">
    <source>
        <dbReference type="ARBA" id="ARBA00004123"/>
    </source>
</evidence>
<reference evidence="16" key="1">
    <citation type="submission" date="2017-02" db="UniProtKB">
        <authorList>
            <consortium name="WormBaseParasite"/>
        </authorList>
    </citation>
    <scope>IDENTIFICATION</scope>
</reference>
<dbReference type="InterPro" id="IPR007207">
    <property type="entry name" value="Not_N"/>
</dbReference>
<evidence type="ECO:0000256" key="5">
    <source>
        <dbReference type="ARBA" id="ARBA00022491"/>
    </source>
</evidence>
<keyword evidence="15" id="KW-1185">Reference proteome</keyword>
<evidence type="ECO:0000256" key="8">
    <source>
        <dbReference type="ARBA" id="ARBA00023163"/>
    </source>
</evidence>
<evidence type="ECO:0000256" key="12">
    <source>
        <dbReference type="SAM" id="MobiDB-lite"/>
    </source>
</evidence>
<dbReference type="InterPro" id="IPR038635">
    <property type="entry name" value="CCR4-NOT_su2/3/5_C_sf"/>
</dbReference>
<feature type="compositionally biased region" description="Polar residues" evidence="12">
    <location>
        <begin position="477"/>
        <end position="495"/>
    </location>
</feature>
<evidence type="ECO:0000256" key="11">
    <source>
        <dbReference type="SAM" id="Coils"/>
    </source>
</evidence>
<keyword evidence="4 10" id="KW-0963">Cytoplasm</keyword>
<keyword evidence="9 10" id="KW-0539">Nucleus</keyword>
<feature type="compositionally biased region" description="Basic and acidic residues" evidence="12">
    <location>
        <begin position="160"/>
        <end position="173"/>
    </location>
</feature>
<dbReference type="PANTHER" id="PTHR23326">
    <property type="entry name" value="CCR4 NOT-RELATED"/>
    <property type="match status" value="1"/>
</dbReference>
<feature type="region of interest" description="Disordered" evidence="12">
    <location>
        <begin position="464"/>
        <end position="495"/>
    </location>
</feature>
<dbReference type="GO" id="GO:0006355">
    <property type="term" value="P:regulation of DNA-templated transcription"/>
    <property type="evidence" value="ECO:0007669"/>
    <property type="project" value="InterPro"/>
</dbReference>
<keyword evidence="7 10" id="KW-0805">Transcription regulation</keyword>
<feature type="coiled-coil region" evidence="11">
    <location>
        <begin position="4"/>
        <end position="97"/>
    </location>
</feature>
<feature type="compositionally biased region" description="Basic and acidic residues" evidence="12">
    <location>
        <begin position="289"/>
        <end position="303"/>
    </location>
</feature>
<dbReference type="GO" id="GO:0000932">
    <property type="term" value="C:P-body"/>
    <property type="evidence" value="ECO:0007669"/>
    <property type="project" value="UniProtKB-UniRule"/>
</dbReference>
<protein>
    <submittedName>
        <fullName evidence="16">Not3 domain-containing protein</fullName>
    </submittedName>
</protein>
<comment type="subcellular location">
    <subcellularLocation>
        <location evidence="2 10">Cytoplasm</location>
    </subcellularLocation>
    <subcellularLocation>
        <location evidence="1 10">Nucleus</location>
    </subcellularLocation>
</comment>
<dbReference type="WBParaSite" id="PTRK_0000608900.1">
    <property type="protein sequence ID" value="PTRK_0000608900.1"/>
    <property type="gene ID" value="PTRK_0000608900"/>
</dbReference>
<feature type="domain" description="NOT2/NOT3/NOT5 C-terminal" evidence="14">
    <location>
        <begin position="570"/>
        <end position="692"/>
    </location>
</feature>
<evidence type="ECO:0000259" key="13">
    <source>
        <dbReference type="Pfam" id="PF04065"/>
    </source>
</evidence>
<dbReference type="InterPro" id="IPR012270">
    <property type="entry name" value="CCR4-NOT_su3/5"/>
</dbReference>
<evidence type="ECO:0000256" key="4">
    <source>
        <dbReference type="ARBA" id="ARBA00022490"/>
    </source>
</evidence>
<keyword evidence="8 10" id="KW-0804">Transcription</keyword>
<sequence>MAEKRKLMQEIERTIKKIDDGMEEFNNIMDKMRDAISDNQREKLQDDLKKEIKKLQRLRDQVKGWVNCSEIKDKDNLLRYRRLVETKMEEFKDIERENKTKPHSKQGLCAEEKVDPREKEKHDVMEWLSTQIKSLQDHIDQTESKIELLSNADNGKRRKGKDDSKKGAKEKQAKVEEYRKHLERLNYHQSNLEVCMRLVNNEELAPNVIKERLQDDIEAYVEALGNDEDMESYDPDGIYDDLDLSAFNAHNIAGVHVGIDDDHTKQENGECKQAIVSSNELSPALQSPRQEDKEKQANGERKNSSSPAMIIKFVAPLKMPGSRQISGESSVASPPLPVTPPPAPPSIPYNSVAAGKMTASGTKVSSTDIPTPSTPVNVKSDKIQLPTTPSTTGLFSSIAASGINSTPNKTAISVNDENSAPSVVATNNDIMTTSIDAMNRRRQMANGSNTTINDVLGTKSFSASLQSSTGNKDETSIGVSSTQQQISPKDQTSVPVSSMISIDTGNDILDDETMEQAVAATQHMKISMNSGYHHSSSNQVLPFHNSKSMTSGQRLEELQALIDLAFEKMPQLTDSEFARPYLPRVPVHSTVVSYPRSVHPSMDTLDYYLRLSVESLFFTFYYMEGTRAQLLAAKALKKQSWRFHTKYNMWFQRQEEPKTITDEYEQGSYLYFDFERWLQKKKDSFIFQFQFLEDIDFDV</sequence>
<feature type="compositionally biased region" description="Polar residues" evidence="12">
    <location>
        <begin position="279"/>
        <end position="288"/>
    </location>
</feature>
<comment type="similarity">
    <text evidence="3 10">Belongs to the CNOT2/3/5 family.</text>
</comment>
<keyword evidence="11" id="KW-0175">Coiled coil</keyword>
<dbReference type="PIRSF" id="PIRSF005290">
    <property type="entry name" value="NOT_su_3_5"/>
    <property type="match status" value="1"/>
</dbReference>